<evidence type="ECO:0000256" key="1">
    <source>
        <dbReference type="ARBA" id="ARBA00008164"/>
    </source>
</evidence>
<dbReference type="GO" id="GO:0005886">
    <property type="term" value="C:plasma membrane"/>
    <property type="evidence" value="ECO:0007669"/>
    <property type="project" value="InterPro"/>
</dbReference>
<dbReference type="Pfam" id="PF01145">
    <property type="entry name" value="Band_7"/>
    <property type="match status" value="1"/>
</dbReference>
<comment type="similarity">
    <text evidence="1">Belongs to the band 7/mec-2 family.</text>
</comment>
<organism evidence="3">
    <name type="scientific">marine sediment metagenome</name>
    <dbReference type="NCBI Taxonomy" id="412755"/>
    <lineage>
        <taxon>unclassified sequences</taxon>
        <taxon>metagenomes</taxon>
        <taxon>ecological metagenomes</taxon>
    </lineage>
</organism>
<dbReference type="InterPro" id="IPR001107">
    <property type="entry name" value="Band_7"/>
</dbReference>
<comment type="caution">
    <text evidence="3">The sequence shown here is derived from an EMBL/GenBank/DDBJ whole genome shotgun (WGS) entry which is preliminary data.</text>
</comment>
<name>A0A0F9DU32_9ZZZZ</name>
<feature type="domain" description="Band 7" evidence="2">
    <location>
        <begin position="20"/>
        <end position="161"/>
    </location>
</feature>
<dbReference type="PANTHER" id="PTHR10264:SF19">
    <property type="entry name" value="AT06885P-RELATED"/>
    <property type="match status" value="1"/>
</dbReference>
<dbReference type="InterPro" id="IPR043202">
    <property type="entry name" value="Band-7_stomatin-like"/>
</dbReference>
<dbReference type="EMBL" id="LAZR01027564">
    <property type="protein sequence ID" value="KKL65348.1"/>
    <property type="molecule type" value="Genomic_DNA"/>
</dbReference>
<accession>A0A0F9DU32</accession>
<dbReference type="PANTHER" id="PTHR10264">
    <property type="entry name" value="BAND 7 PROTEIN-RELATED"/>
    <property type="match status" value="1"/>
</dbReference>
<reference evidence="3" key="1">
    <citation type="journal article" date="2015" name="Nature">
        <title>Complex archaea that bridge the gap between prokaryotes and eukaryotes.</title>
        <authorList>
            <person name="Spang A."/>
            <person name="Saw J.H."/>
            <person name="Jorgensen S.L."/>
            <person name="Zaremba-Niedzwiedzka K."/>
            <person name="Martijn J."/>
            <person name="Lind A.E."/>
            <person name="van Eijk R."/>
            <person name="Schleper C."/>
            <person name="Guy L."/>
            <person name="Ettema T.J."/>
        </authorList>
    </citation>
    <scope>NUCLEOTIDE SEQUENCE</scope>
</reference>
<evidence type="ECO:0000259" key="2">
    <source>
        <dbReference type="Pfam" id="PF01145"/>
    </source>
</evidence>
<evidence type="ECO:0000313" key="3">
    <source>
        <dbReference type="EMBL" id="KKL65348.1"/>
    </source>
</evidence>
<dbReference type="AlphaFoldDB" id="A0A0F9DU32"/>
<protein>
    <recommendedName>
        <fullName evidence="2">Band 7 domain-containing protein</fullName>
    </recommendedName>
</protein>
<dbReference type="InterPro" id="IPR036013">
    <property type="entry name" value="Band_7/SPFH_dom_sf"/>
</dbReference>
<dbReference type="SUPFAM" id="SSF117892">
    <property type="entry name" value="Band 7/SPFH domain"/>
    <property type="match status" value="1"/>
</dbReference>
<dbReference type="Gene3D" id="3.30.479.30">
    <property type="entry name" value="Band 7 domain"/>
    <property type="match status" value="1"/>
</dbReference>
<proteinExistence type="inferred from homology"/>
<sequence length="172" mass="19608">MQAFIDFIVSIADRLWPWATVDPWEEGIRVRTIPFLGQWVKKVKPGAVFTMPFFDGIEVLNIKRQIEDLPNQDVETSDRISMKISASVVYNIRHAERTWLDTQEHDEAIALIAMEAIASFVNATDYKHVNVVAIRMAVLPVVRQAAWKWGIEVEAVGVTHLSKQRVYSITTS</sequence>
<gene>
    <name evidence="3" type="ORF">LCGC14_2155860</name>
</gene>